<dbReference type="Pfam" id="PF00300">
    <property type="entry name" value="His_Phos_1"/>
    <property type="match status" value="1"/>
</dbReference>
<dbReference type="GO" id="GO:0043456">
    <property type="term" value="P:regulation of pentose-phosphate shunt"/>
    <property type="evidence" value="ECO:0007669"/>
    <property type="project" value="TreeGrafter"/>
</dbReference>
<dbReference type="OrthoDB" id="9782128at2"/>
<dbReference type="InterPro" id="IPR029033">
    <property type="entry name" value="His_PPase_superfam"/>
</dbReference>
<feature type="binding site" evidence="2">
    <location>
        <begin position="8"/>
        <end position="15"/>
    </location>
    <ligand>
        <name>substrate</name>
    </ligand>
</feature>
<dbReference type="Proteomes" id="UP000260025">
    <property type="component" value="Unassembled WGS sequence"/>
</dbReference>
<name>A0A3E2W2R8_CLOIN</name>
<keyword evidence="1" id="KW-0378">Hydrolase</keyword>
<comment type="caution">
    <text evidence="3">The sequence shown here is derived from an EMBL/GenBank/DDBJ whole genome shotgun (WGS) entry which is preliminary data.</text>
</comment>
<evidence type="ECO:0000313" key="4">
    <source>
        <dbReference type="Proteomes" id="UP000260025"/>
    </source>
</evidence>
<dbReference type="Gene3D" id="3.40.50.1240">
    <property type="entry name" value="Phosphoglycerate mutase-like"/>
    <property type="match status" value="1"/>
</dbReference>
<organism evidence="3 4">
    <name type="scientific">Clostridium innocuum</name>
    <dbReference type="NCBI Taxonomy" id="1522"/>
    <lineage>
        <taxon>Bacteria</taxon>
        <taxon>Bacillati</taxon>
        <taxon>Bacillota</taxon>
        <taxon>Clostridia</taxon>
        <taxon>Eubacteriales</taxon>
        <taxon>Clostridiaceae</taxon>
        <taxon>Clostridium</taxon>
    </lineage>
</organism>
<proteinExistence type="predicted"/>
<dbReference type="GO" id="GO:0005829">
    <property type="term" value="C:cytosol"/>
    <property type="evidence" value="ECO:0007669"/>
    <property type="project" value="TreeGrafter"/>
</dbReference>
<dbReference type="GO" id="GO:0045820">
    <property type="term" value="P:negative regulation of glycolytic process"/>
    <property type="evidence" value="ECO:0007669"/>
    <property type="project" value="TreeGrafter"/>
</dbReference>
<dbReference type="GO" id="GO:0004331">
    <property type="term" value="F:fructose-2,6-bisphosphate 2-phosphatase activity"/>
    <property type="evidence" value="ECO:0007669"/>
    <property type="project" value="TreeGrafter"/>
</dbReference>
<accession>A0A3E2W2R8</accession>
<dbReference type="SUPFAM" id="SSF53254">
    <property type="entry name" value="Phosphoglycerate mutase-like"/>
    <property type="match status" value="1"/>
</dbReference>
<dbReference type="SMART" id="SM00855">
    <property type="entry name" value="PGAM"/>
    <property type="match status" value="1"/>
</dbReference>
<dbReference type="PANTHER" id="PTHR46517:SF1">
    <property type="entry name" value="FRUCTOSE-2,6-BISPHOSPHATASE TIGAR"/>
    <property type="match status" value="1"/>
</dbReference>
<reference evidence="3 4" key="1">
    <citation type="submission" date="2018-08" db="EMBL/GenBank/DDBJ databases">
        <title>A genome reference for cultivated species of the human gut microbiota.</title>
        <authorList>
            <person name="Zou Y."/>
            <person name="Xue W."/>
            <person name="Luo G."/>
        </authorList>
    </citation>
    <scope>NUCLEOTIDE SEQUENCE [LARGE SCALE GENOMIC DNA]</scope>
    <source>
        <strain evidence="3 4">OF01-2LB</strain>
    </source>
</reference>
<sequence length="210" mass="23650">MIYFYFVRHGETLSNIWHTLQGWSDTPLTEKGISQGKALGRGLAAIPFEKIYTSTSERAYDTACYIRGERDLKITMCKGLKEMNFGTFETKANTFSGCKTYLQRLQYPWKAAGGENLEDVCNRVGTLITDLLEENEGINGNILCVSHGIAILAALYTADKDVYEECLKNEVRFKNCSVTIIGCHQGSYTVECVNATEYITKGGYYEEDYQ</sequence>
<feature type="binding site" evidence="2">
    <location>
        <position position="58"/>
    </location>
    <ligand>
        <name>substrate</name>
    </ligand>
</feature>
<gene>
    <name evidence="3" type="ORF">DXA38_01695</name>
</gene>
<dbReference type="InterPro" id="IPR013078">
    <property type="entry name" value="His_Pase_superF_clade-1"/>
</dbReference>
<dbReference type="CDD" id="cd07067">
    <property type="entry name" value="HP_PGM_like"/>
    <property type="match status" value="1"/>
</dbReference>
<dbReference type="EMBL" id="QVEV01000002">
    <property type="protein sequence ID" value="RGC18436.1"/>
    <property type="molecule type" value="Genomic_DNA"/>
</dbReference>
<dbReference type="InterPro" id="IPR051695">
    <property type="entry name" value="Phosphoglycerate_Mutase"/>
</dbReference>
<evidence type="ECO:0000256" key="2">
    <source>
        <dbReference type="PIRSR" id="PIRSR613078-2"/>
    </source>
</evidence>
<dbReference type="PANTHER" id="PTHR46517">
    <property type="entry name" value="FRUCTOSE-2,6-BISPHOSPHATASE TIGAR"/>
    <property type="match status" value="1"/>
</dbReference>
<protein>
    <submittedName>
        <fullName evidence="3">Histidine phosphatase family protein</fullName>
    </submittedName>
</protein>
<evidence type="ECO:0000313" key="3">
    <source>
        <dbReference type="EMBL" id="RGC18436.1"/>
    </source>
</evidence>
<evidence type="ECO:0000256" key="1">
    <source>
        <dbReference type="ARBA" id="ARBA00022801"/>
    </source>
</evidence>
<dbReference type="RefSeq" id="WP_117441714.1">
    <property type="nucleotide sequence ID" value="NZ_JAJFEN010000017.1"/>
</dbReference>
<dbReference type="AlphaFoldDB" id="A0A3E2W2R8"/>